<dbReference type="InterPro" id="IPR050743">
    <property type="entry name" value="2-oxoacid_DH_E2_comp"/>
</dbReference>
<evidence type="ECO:0000256" key="4">
    <source>
        <dbReference type="ARBA" id="ARBA00022823"/>
    </source>
</evidence>
<dbReference type="GO" id="GO:0005737">
    <property type="term" value="C:cytoplasm"/>
    <property type="evidence" value="ECO:0007669"/>
    <property type="project" value="TreeGrafter"/>
</dbReference>
<dbReference type="Gene3D" id="2.40.50.100">
    <property type="match status" value="1"/>
</dbReference>
<reference evidence="10" key="1">
    <citation type="submission" date="2023-07" db="EMBL/GenBank/DDBJ databases">
        <title>Between Cages and Wild: Unraveling the Impact of Captivity on Animal Microbiomes and Antimicrobial Resistance.</title>
        <authorList>
            <person name="Schmartz G.P."/>
            <person name="Rehner J."/>
            <person name="Schuff M.J."/>
            <person name="Becker S.L."/>
            <person name="Kravczyk M."/>
            <person name="Gurevich A."/>
            <person name="Francke R."/>
            <person name="Mueller R."/>
            <person name="Keller V."/>
            <person name="Keller A."/>
        </authorList>
    </citation>
    <scope>NUCLEOTIDE SEQUENCE</scope>
    <source>
        <strain evidence="10">S39M_St_73</strain>
    </source>
</reference>
<dbReference type="AlphaFoldDB" id="A0AA43UCY4"/>
<dbReference type="InterPro" id="IPR036625">
    <property type="entry name" value="E3-bd_dom_sf"/>
</dbReference>
<keyword evidence="11" id="KW-1185">Reference proteome</keyword>
<evidence type="ECO:0000313" key="11">
    <source>
        <dbReference type="Proteomes" id="UP001171751"/>
    </source>
</evidence>
<evidence type="ECO:0000256" key="7">
    <source>
        <dbReference type="SAM" id="MobiDB-lite"/>
    </source>
</evidence>
<organism evidence="10 11">
    <name type="scientific">Atopococcus tabaci</name>
    <dbReference type="NCBI Taxonomy" id="269774"/>
    <lineage>
        <taxon>Bacteria</taxon>
        <taxon>Bacillati</taxon>
        <taxon>Bacillota</taxon>
        <taxon>Bacilli</taxon>
        <taxon>Lactobacillales</taxon>
        <taxon>Carnobacteriaceae</taxon>
        <taxon>Atopococcus</taxon>
    </lineage>
</organism>
<feature type="domain" description="Lipoyl-binding" evidence="8">
    <location>
        <begin position="2"/>
        <end position="77"/>
    </location>
</feature>
<comment type="similarity">
    <text evidence="2 6">Belongs to the 2-oxoacid dehydrogenase family.</text>
</comment>
<dbReference type="SUPFAM" id="SSF52777">
    <property type="entry name" value="CoA-dependent acyltransferases"/>
    <property type="match status" value="1"/>
</dbReference>
<evidence type="ECO:0000313" key="10">
    <source>
        <dbReference type="EMBL" id="MDO5457648.1"/>
    </source>
</evidence>
<dbReference type="EMBL" id="JAUNQW010000019">
    <property type="protein sequence ID" value="MDO5457648.1"/>
    <property type="molecule type" value="Genomic_DNA"/>
</dbReference>
<evidence type="ECO:0000259" key="9">
    <source>
        <dbReference type="PROSITE" id="PS51826"/>
    </source>
</evidence>
<dbReference type="GO" id="GO:0016407">
    <property type="term" value="F:acetyltransferase activity"/>
    <property type="evidence" value="ECO:0007669"/>
    <property type="project" value="TreeGrafter"/>
</dbReference>
<evidence type="ECO:0000256" key="3">
    <source>
        <dbReference type="ARBA" id="ARBA00022679"/>
    </source>
</evidence>
<sequence>MSYTWEIPTFGEGIYEGKILNWLVDIGDSVTKGEIVAEVQTDKSVEELAVPVSGTVSQLMIEEGDKAWVGDPIMLLNGVENDDNTNKNKSKNKEDLRISSGGGTAPVEAQMKKQEAIDQANEKARQQRKKARQATMIGEKAPRVDTSGEKVLAMPSVRYYARQQGVDITQIPPTGKFGRITKEDINNYLKQRHQPKYEEPRGRDRDQVIKSFQSGRESEETREEMSMIRKTTARHMSTAEKEIPSFALFDEVIVDDLVEHRNRYKEFAIEQDIKLTYMPYIVKALVATIREFSILNASIDASTDEIVYKHYYDIGFAVDTPQGLYVPVIRDADKKPMFRIAEEIVELSEKARTNRLKTEEMGNASITVTNIGSVGGGHFVPVINYPEAVILGIGLIHKKPVVNSRDEIIVAQVLDLSMNVDHRIVDGVVAQEAMNYLKMMLADPGLLLVKG</sequence>
<dbReference type="PROSITE" id="PS51826">
    <property type="entry name" value="PSBD"/>
    <property type="match status" value="1"/>
</dbReference>
<dbReference type="InterPro" id="IPR003016">
    <property type="entry name" value="2-oxoA_DH_lipoyl-BS"/>
</dbReference>
<feature type="domain" description="Peripheral subunit-binding (PSBD)" evidence="9">
    <location>
        <begin position="152"/>
        <end position="189"/>
    </location>
</feature>
<dbReference type="Proteomes" id="UP001171751">
    <property type="component" value="Unassembled WGS sequence"/>
</dbReference>
<dbReference type="PROSITE" id="PS00189">
    <property type="entry name" value="LIPOYL"/>
    <property type="match status" value="1"/>
</dbReference>
<evidence type="ECO:0000256" key="1">
    <source>
        <dbReference type="ARBA" id="ARBA00001938"/>
    </source>
</evidence>
<feature type="compositionally biased region" description="Basic and acidic residues" evidence="7">
    <location>
        <begin position="195"/>
        <end position="208"/>
    </location>
</feature>
<proteinExistence type="inferred from homology"/>
<dbReference type="InterPro" id="IPR004167">
    <property type="entry name" value="PSBD"/>
</dbReference>
<dbReference type="InterPro" id="IPR001078">
    <property type="entry name" value="2-oxoacid_DH_actylTfrase"/>
</dbReference>
<keyword evidence="3 6" id="KW-0808">Transferase</keyword>
<keyword evidence="5 6" id="KW-0012">Acyltransferase</keyword>
<evidence type="ECO:0000259" key="8">
    <source>
        <dbReference type="PROSITE" id="PS50968"/>
    </source>
</evidence>
<dbReference type="Pfam" id="PF00364">
    <property type="entry name" value="Biotin_lipoyl"/>
    <property type="match status" value="1"/>
</dbReference>
<keyword evidence="4 6" id="KW-0450">Lipoyl</keyword>
<feature type="compositionally biased region" description="Basic and acidic residues" evidence="7">
    <location>
        <begin position="110"/>
        <end position="125"/>
    </location>
</feature>
<feature type="region of interest" description="Disordered" evidence="7">
    <location>
        <begin position="78"/>
        <end position="149"/>
    </location>
</feature>
<dbReference type="PANTHER" id="PTHR43178:SF5">
    <property type="entry name" value="LIPOAMIDE ACYLTRANSFERASE COMPONENT OF BRANCHED-CHAIN ALPHA-KETO ACID DEHYDROGENASE COMPLEX, MITOCHONDRIAL"/>
    <property type="match status" value="1"/>
</dbReference>
<comment type="caution">
    <text evidence="10">The sequence shown here is derived from an EMBL/GenBank/DDBJ whole genome shotgun (WGS) entry which is preliminary data.</text>
</comment>
<dbReference type="Pfam" id="PF00198">
    <property type="entry name" value="2-oxoacid_dh"/>
    <property type="match status" value="1"/>
</dbReference>
<accession>A0AA43UCY4</accession>
<evidence type="ECO:0000256" key="5">
    <source>
        <dbReference type="ARBA" id="ARBA00023315"/>
    </source>
</evidence>
<dbReference type="InterPro" id="IPR023213">
    <property type="entry name" value="CAT-like_dom_sf"/>
</dbReference>
<dbReference type="Gene3D" id="3.30.559.10">
    <property type="entry name" value="Chloramphenicol acetyltransferase-like domain"/>
    <property type="match status" value="1"/>
</dbReference>
<comment type="cofactor">
    <cofactor evidence="1 6">
        <name>(R)-lipoate</name>
        <dbReference type="ChEBI" id="CHEBI:83088"/>
    </cofactor>
</comment>
<dbReference type="InterPro" id="IPR011053">
    <property type="entry name" value="Single_hybrid_motif"/>
</dbReference>
<dbReference type="GO" id="GO:0031405">
    <property type="term" value="F:lipoic acid binding"/>
    <property type="evidence" value="ECO:0007669"/>
    <property type="project" value="TreeGrafter"/>
</dbReference>
<dbReference type="SUPFAM" id="SSF47005">
    <property type="entry name" value="Peripheral subunit-binding domain of 2-oxo acid dehydrogenase complex"/>
    <property type="match status" value="1"/>
</dbReference>
<dbReference type="Pfam" id="PF02817">
    <property type="entry name" value="E3_binding"/>
    <property type="match status" value="1"/>
</dbReference>
<dbReference type="Gene3D" id="4.10.320.10">
    <property type="entry name" value="E3-binding domain"/>
    <property type="match status" value="1"/>
</dbReference>
<dbReference type="FunFam" id="3.30.559.10:FF:000007">
    <property type="entry name" value="Dihydrolipoamide acetyltransferase component of pyruvate dehydrogenase complex"/>
    <property type="match status" value="1"/>
</dbReference>
<dbReference type="PROSITE" id="PS50968">
    <property type="entry name" value="BIOTINYL_LIPOYL"/>
    <property type="match status" value="1"/>
</dbReference>
<name>A0AA43UCY4_9LACT</name>
<dbReference type="EC" id="2.3.1.-" evidence="6"/>
<dbReference type="InterPro" id="IPR000089">
    <property type="entry name" value="Biotin_lipoyl"/>
</dbReference>
<dbReference type="SUPFAM" id="SSF51230">
    <property type="entry name" value="Single hybrid motif"/>
    <property type="match status" value="1"/>
</dbReference>
<dbReference type="CDD" id="cd06849">
    <property type="entry name" value="lipoyl_domain"/>
    <property type="match status" value="1"/>
</dbReference>
<evidence type="ECO:0000256" key="2">
    <source>
        <dbReference type="ARBA" id="ARBA00007317"/>
    </source>
</evidence>
<evidence type="ECO:0000256" key="6">
    <source>
        <dbReference type="RuleBase" id="RU003423"/>
    </source>
</evidence>
<gene>
    <name evidence="10" type="ORF">Q4F26_04805</name>
</gene>
<protein>
    <recommendedName>
        <fullName evidence="6">Dihydrolipoamide acetyltransferase component of pyruvate dehydrogenase complex</fullName>
        <ecNumber evidence="6">2.3.1.-</ecNumber>
    </recommendedName>
</protein>
<feature type="region of interest" description="Disordered" evidence="7">
    <location>
        <begin position="190"/>
        <end position="224"/>
    </location>
</feature>
<dbReference type="PANTHER" id="PTHR43178">
    <property type="entry name" value="DIHYDROLIPOAMIDE ACETYLTRANSFERASE COMPONENT OF PYRUVATE DEHYDROGENASE COMPLEX"/>
    <property type="match status" value="1"/>
</dbReference>